<evidence type="ECO:0000313" key="7">
    <source>
        <dbReference type="EMBL" id="NRF71903.1"/>
    </source>
</evidence>
<feature type="short sequence motif" description="DGA/G" evidence="4">
    <location>
        <begin position="227"/>
        <end position="229"/>
    </location>
</feature>
<dbReference type="PROSITE" id="PS51635">
    <property type="entry name" value="PNPLA"/>
    <property type="match status" value="1"/>
</dbReference>
<feature type="short sequence motif" description="GXSXG" evidence="4">
    <location>
        <begin position="79"/>
        <end position="83"/>
    </location>
</feature>
<keyword evidence="3 4" id="KW-0443">Lipid metabolism</keyword>
<evidence type="ECO:0000256" key="3">
    <source>
        <dbReference type="ARBA" id="ARBA00023098"/>
    </source>
</evidence>
<dbReference type="InterPro" id="IPR050301">
    <property type="entry name" value="NTE"/>
</dbReference>
<sequence>MRSAAWAGRAVMPLLAALACLAGLSTIAAAAPADAARGVEARRPKIGLVLSGGGARGLAHVGVLKVLEQMQVPIDVIAGTSMGAIVGGLYASGMQADELERELLQVHWDEVFSPRIERRHLSQRRKEEDFEISPLIELGYRDGELRTPQGAVSSRGLESLLRRYTLPVRAAKTFDELPIAFRAVATDMETGAAVILDRGDLALALRSSMSVPGVFAPTEVDGRILGDGGLVNNTPVDVVRALGAEVVIVVNIGTPLAGRESFGSALGLTQQMINILTEQNVQRSLASLAAQDVLIAPSLGRLSSSDFAQVRQLIALGDAGARGRSEQLSRLGLDARAYAAWRAGHAARSLEPTRLAFVRIEGTTRTNPERLQQMLESKPGQAFDAARAELDAKRLAGGGDYVRADFQLVREASGDGLVFDLEDKSWGPHYLRAGLDLSTDFRGRSAFTLKLSHNRHWLTKNGTEWRNRVQIGEAPGLFTELYHPLLWTSSRADDWFVAGYTGVERRRQPIYAADTGDEDAVFRRDLFFSGIDIGQPWGEFGELRLGWSTLGLRAVPIVIGAGFQGPTQRLHFAENGLRARVVIDQLDFASFPQSGYRLDSELAWGRRSGDLRGDFTRIELHATGARSFGAHTVNLHGTLLMAGQRRGDSIQRYSLGGFHQLSGYQSGQLSGNNVLLTRLTWYRRLTQAPTLTRGFFIGGSLELGNAWAERRDVRLGSLRSGMSLFVGADTGIGPLYLGFTYAPRGVPGVVLFIGRP</sequence>
<feature type="active site" description="Nucleophile" evidence="4">
    <location>
        <position position="81"/>
    </location>
</feature>
<comment type="caution">
    <text evidence="7">The sequence shown here is derived from an EMBL/GenBank/DDBJ whole genome shotgun (WGS) entry which is preliminary data.</text>
</comment>
<feature type="active site" description="Proton acceptor" evidence="4">
    <location>
        <position position="227"/>
    </location>
</feature>
<dbReference type="Pfam" id="PF01734">
    <property type="entry name" value="Patatin"/>
    <property type="match status" value="1"/>
</dbReference>
<dbReference type="InterPro" id="IPR016035">
    <property type="entry name" value="Acyl_Trfase/lysoPLipase"/>
</dbReference>
<dbReference type="Proteomes" id="UP000737171">
    <property type="component" value="Unassembled WGS sequence"/>
</dbReference>
<dbReference type="InterPro" id="IPR002641">
    <property type="entry name" value="PNPLA_dom"/>
</dbReference>
<dbReference type="PROSITE" id="PS51257">
    <property type="entry name" value="PROKAR_LIPOPROTEIN"/>
    <property type="match status" value="1"/>
</dbReference>
<keyword evidence="8" id="KW-1185">Reference proteome</keyword>
<feature type="signal peptide" evidence="5">
    <location>
        <begin position="1"/>
        <end position="30"/>
    </location>
</feature>
<dbReference type="PANTHER" id="PTHR14226:SF29">
    <property type="entry name" value="NEUROPATHY TARGET ESTERASE SWS"/>
    <property type="match status" value="1"/>
</dbReference>
<keyword evidence="1 4" id="KW-0378">Hydrolase</keyword>
<dbReference type="Gene3D" id="3.40.1090.10">
    <property type="entry name" value="Cytosolic phospholipase A2 catalytic domain"/>
    <property type="match status" value="2"/>
</dbReference>
<keyword evidence="2 4" id="KW-0442">Lipid degradation</keyword>
<proteinExistence type="predicted"/>
<evidence type="ECO:0000259" key="6">
    <source>
        <dbReference type="PROSITE" id="PS51635"/>
    </source>
</evidence>
<dbReference type="Gene3D" id="2.40.160.50">
    <property type="entry name" value="membrane protein fhac: a member of the omp85/tpsb transporter family"/>
    <property type="match status" value="1"/>
</dbReference>
<feature type="chain" id="PRO_5047426153" evidence="5">
    <location>
        <begin position="31"/>
        <end position="756"/>
    </location>
</feature>
<gene>
    <name evidence="7" type="ORF">HLB44_33445</name>
</gene>
<dbReference type="PANTHER" id="PTHR14226">
    <property type="entry name" value="NEUROPATHY TARGET ESTERASE/SWISS CHEESE D.MELANOGASTER"/>
    <property type="match status" value="1"/>
</dbReference>
<protein>
    <submittedName>
        <fullName evidence="7">Patatin-like phospholipase family protein</fullName>
    </submittedName>
</protein>
<accession>A0ABX2ETH1</accession>
<feature type="domain" description="PNPLA" evidence="6">
    <location>
        <begin position="48"/>
        <end position="240"/>
    </location>
</feature>
<evidence type="ECO:0000256" key="4">
    <source>
        <dbReference type="PROSITE-ProRule" id="PRU01161"/>
    </source>
</evidence>
<dbReference type="SUPFAM" id="SSF52151">
    <property type="entry name" value="FabD/lysophospholipase-like"/>
    <property type="match status" value="1"/>
</dbReference>
<organism evidence="7 8">
    <name type="scientific">Pseudaquabacterium terrae</name>
    <dbReference type="NCBI Taxonomy" id="2732868"/>
    <lineage>
        <taxon>Bacteria</taxon>
        <taxon>Pseudomonadati</taxon>
        <taxon>Pseudomonadota</taxon>
        <taxon>Betaproteobacteria</taxon>
        <taxon>Burkholderiales</taxon>
        <taxon>Sphaerotilaceae</taxon>
        <taxon>Pseudaquabacterium</taxon>
    </lineage>
</organism>
<dbReference type="CDD" id="cd07205">
    <property type="entry name" value="Pat_PNPLA6_PNPLA7_NTE1_like"/>
    <property type="match status" value="1"/>
</dbReference>
<name>A0ABX2ETH1_9BURK</name>
<evidence type="ECO:0000256" key="1">
    <source>
        <dbReference type="ARBA" id="ARBA00022801"/>
    </source>
</evidence>
<feature type="short sequence motif" description="GXGXXG" evidence="4">
    <location>
        <begin position="52"/>
        <end position="57"/>
    </location>
</feature>
<evidence type="ECO:0000256" key="2">
    <source>
        <dbReference type="ARBA" id="ARBA00022963"/>
    </source>
</evidence>
<dbReference type="EMBL" id="JABRWJ010000015">
    <property type="protein sequence ID" value="NRF71903.1"/>
    <property type="molecule type" value="Genomic_DNA"/>
</dbReference>
<reference evidence="7 8" key="1">
    <citation type="submission" date="2020-05" db="EMBL/GenBank/DDBJ databases">
        <title>Aquincola sp. isolate from soil.</title>
        <authorList>
            <person name="Han J."/>
            <person name="Kim D.-U."/>
        </authorList>
    </citation>
    <scope>NUCLEOTIDE SEQUENCE [LARGE SCALE GENOMIC DNA]</scope>
    <source>
        <strain evidence="7 8">S2</strain>
    </source>
</reference>
<keyword evidence="5" id="KW-0732">Signal</keyword>
<evidence type="ECO:0000313" key="8">
    <source>
        <dbReference type="Proteomes" id="UP000737171"/>
    </source>
</evidence>
<evidence type="ECO:0000256" key="5">
    <source>
        <dbReference type="SAM" id="SignalP"/>
    </source>
</evidence>